<evidence type="ECO:0000256" key="1">
    <source>
        <dbReference type="SAM" id="MobiDB-lite"/>
    </source>
</evidence>
<organism evidence="3 4">
    <name type="scientific">Triangularia verruculosa</name>
    <dbReference type="NCBI Taxonomy" id="2587418"/>
    <lineage>
        <taxon>Eukaryota</taxon>
        <taxon>Fungi</taxon>
        <taxon>Dikarya</taxon>
        <taxon>Ascomycota</taxon>
        <taxon>Pezizomycotina</taxon>
        <taxon>Sordariomycetes</taxon>
        <taxon>Sordariomycetidae</taxon>
        <taxon>Sordariales</taxon>
        <taxon>Podosporaceae</taxon>
        <taxon>Triangularia</taxon>
    </lineage>
</organism>
<keyword evidence="2" id="KW-0472">Membrane</keyword>
<dbReference type="EMBL" id="MU864013">
    <property type="protein sequence ID" value="KAK4195415.1"/>
    <property type="molecule type" value="Genomic_DNA"/>
</dbReference>
<comment type="caution">
    <text evidence="3">The sequence shown here is derived from an EMBL/GenBank/DDBJ whole genome shotgun (WGS) entry which is preliminary data.</text>
</comment>
<protein>
    <submittedName>
        <fullName evidence="3">Uncharacterized protein</fullName>
    </submittedName>
</protein>
<evidence type="ECO:0000313" key="3">
    <source>
        <dbReference type="EMBL" id="KAK4195415.1"/>
    </source>
</evidence>
<evidence type="ECO:0000256" key="2">
    <source>
        <dbReference type="SAM" id="Phobius"/>
    </source>
</evidence>
<reference evidence="3" key="2">
    <citation type="submission" date="2023-05" db="EMBL/GenBank/DDBJ databases">
        <authorList>
            <consortium name="Lawrence Berkeley National Laboratory"/>
            <person name="Steindorff A."/>
            <person name="Hensen N."/>
            <person name="Bonometti L."/>
            <person name="Westerberg I."/>
            <person name="Brannstrom I.O."/>
            <person name="Guillou S."/>
            <person name="Cros-Aarteil S."/>
            <person name="Calhoun S."/>
            <person name="Haridas S."/>
            <person name="Kuo A."/>
            <person name="Mondo S."/>
            <person name="Pangilinan J."/>
            <person name="Riley R."/>
            <person name="Labutti K."/>
            <person name="Andreopoulos B."/>
            <person name="Lipzen A."/>
            <person name="Chen C."/>
            <person name="Yanf M."/>
            <person name="Daum C."/>
            <person name="Ng V."/>
            <person name="Clum A."/>
            <person name="Ohm R."/>
            <person name="Martin F."/>
            <person name="Silar P."/>
            <person name="Natvig D."/>
            <person name="Lalanne C."/>
            <person name="Gautier V."/>
            <person name="Ament-Velasquez S.L."/>
            <person name="Kruys A."/>
            <person name="Hutchinson M.I."/>
            <person name="Powell A.J."/>
            <person name="Barry K."/>
            <person name="Miller A.N."/>
            <person name="Grigoriev I.V."/>
            <person name="Debuchy R."/>
            <person name="Gladieux P."/>
            <person name="Thoren M.H."/>
            <person name="Johannesson H."/>
        </authorList>
    </citation>
    <scope>NUCLEOTIDE SEQUENCE</scope>
    <source>
        <strain evidence="3">CBS 315.58</strain>
    </source>
</reference>
<dbReference type="Proteomes" id="UP001303160">
    <property type="component" value="Unassembled WGS sequence"/>
</dbReference>
<dbReference type="AlphaFoldDB" id="A0AAN7ARX7"/>
<keyword evidence="2" id="KW-0812">Transmembrane</keyword>
<keyword evidence="2" id="KW-1133">Transmembrane helix</keyword>
<reference evidence="3" key="1">
    <citation type="journal article" date="2023" name="Mol. Phylogenet. Evol.">
        <title>Genome-scale phylogeny and comparative genomics of the fungal order Sordariales.</title>
        <authorList>
            <person name="Hensen N."/>
            <person name="Bonometti L."/>
            <person name="Westerberg I."/>
            <person name="Brannstrom I.O."/>
            <person name="Guillou S."/>
            <person name="Cros-Aarteil S."/>
            <person name="Calhoun S."/>
            <person name="Haridas S."/>
            <person name="Kuo A."/>
            <person name="Mondo S."/>
            <person name="Pangilinan J."/>
            <person name="Riley R."/>
            <person name="LaButti K."/>
            <person name="Andreopoulos B."/>
            <person name="Lipzen A."/>
            <person name="Chen C."/>
            <person name="Yan M."/>
            <person name="Daum C."/>
            <person name="Ng V."/>
            <person name="Clum A."/>
            <person name="Steindorff A."/>
            <person name="Ohm R.A."/>
            <person name="Martin F."/>
            <person name="Silar P."/>
            <person name="Natvig D.O."/>
            <person name="Lalanne C."/>
            <person name="Gautier V."/>
            <person name="Ament-Velasquez S.L."/>
            <person name="Kruys A."/>
            <person name="Hutchinson M.I."/>
            <person name="Powell A.J."/>
            <person name="Barry K."/>
            <person name="Miller A.N."/>
            <person name="Grigoriev I.V."/>
            <person name="Debuchy R."/>
            <person name="Gladieux P."/>
            <person name="Hiltunen Thoren M."/>
            <person name="Johannesson H."/>
        </authorList>
    </citation>
    <scope>NUCLEOTIDE SEQUENCE</scope>
    <source>
        <strain evidence="3">CBS 315.58</strain>
    </source>
</reference>
<keyword evidence="4" id="KW-1185">Reference proteome</keyword>
<gene>
    <name evidence="3" type="ORF">QBC40DRAFT_269261</name>
</gene>
<accession>A0AAN7ARX7</accession>
<feature type="region of interest" description="Disordered" evidence="1">
    <location>
        <begin position="362"/>
        <end position="391"/>
    </location>
</feature>
<evidence type="ECO:0000313" key="4">
    <source>
        <dbReference type="Proteomes" id="UP001303160"/>
    </source>
</evidence>
<feature type="transmembrane region" description="Helical" evidence="2">
    <location>
        <begin position="12"/>
        <end position="31"/>
    </location>
</feature>
<proteinExistence type="predicted"/>
<feature type="compositionally biased region" description="Polar residues" evidence="1">
    <location>
        <begin position="368"/>
        <end position="379"/>
    </location>
</feature>
<name>A0AAN7ARX7_9PEZI</name>
<sequence>MYTMDPLSAFSLVSSILIVLVTAVTMIFLAFDFRVKTEQANHDFFEAQQTAFSVLQCVLKECEHILDGPIDAPVHVLEALATCQTQGENYDHLSTILRHDFELSTTFSRTLKLVAKAPELSRLFAAYKGSVLLLRDLCSDRNEVRLGFVITKSPNNLALVHQANQLKVMKQVLKSGFGHLSAEKYNIDAAIQIIVDRPLAKHPGDAFKYYPARVKLDSASDVDLVSLSYLRQAGALEHIAPVEIPEETRLVLRGVGDGSLTPSHRVLLKWCGHGESKIHEGWFEVVDFPEIDILLGTASFAKIAVERVARAWPIFGRRKSKAISDREHAREEESLARARRNQIAELERKRVERRRDQLALGRAETIASDETSANQSTQGIDLELGNSGDRS</sequence>
<dbReference type="CDD" id="cd00303">
    <property type="entry name" value="retropepsin_like"/>
    <property type="match status" value="1"/>
</dbReference>